<proteinExistence type="predicted"/>
<name>A0A6A4HH73_9AGAR</name>
<dbReference type="OrthoDB" id="3061698at2759"/>
<dbReference type="AlphaFoldDB" id="A0A6A4HH73"/>
<dbReference type="Proteomes" id="UP000799118">
    <property type="component" value="Unassembled WGS sequence"/>
</dbReference>
<gene>
    <name evidence="1" type="ORF">BT96DRAFT_764832</name>
</gene>
<accession>A0A6A4HH73</accession>
<keyword evidence="2" id="KW-1185">Reference proteome</keyword>
<organism evidence="1 2">
    <name type="scientific">Gymnopus androsaceus JB14</name>
    <dbReference type="NCBI Taxonomy" id="1447944"/>
    <lineage>
        <taxon>Eukaryota</taxon>
        <taxon>Fungi</taxon>
        <taxon>Dikarya</taxon>
        <taxon>Basidiomycota</taxon>
        <taxon>Agaricomycotina</taxon>
        <taxon>Agaricomycetes</taxon>
        <taxon>Agaricomycetidae</taxon>
        <taxon>Agaricales</taxon>
        <taxon>Marasmiineae</taxon>
        <taxon>Omphalotaceae</taxon>
        <taxon>Gymnopus</taxon>
    </lineage>
</organism>
<feature type="non-terminal residue" evidence="1">
    <location>
        <position position="73"/>
    </location>
</feature>
<evidence type="ECO:0000313" key="1">
    <source>
        <dbReference type="EMBL" id="KAE9396908.1"/>
    </source>
</evidence>
<sequence length="73" mass="8104">VALQTPDETHNAIVITALEEVPFCCHEDLLTMSRDQLVAVAASLNKKLPKVMRIDVSDGRTDVFIRKSIEVLV</sequence>
<feature type="non-terminal residue" evidence="1">
    <location>
        <position position="1"/>
    </location>
</feature>
<evidence type="ECO:0000313" key="2">
    <source>
        <dbReference type="Proteomes" id="UP000799118"/>
    </source>
</evidence>
<dbReference type="EMBL" id="ML769506">
    <property type="protein sequence ID" value="KAE9396908.1"/>
    <property type="molecule type" value="Genomic_DNA"/>
</dbReference>
<protein>
    <submittedName>
        <fullName evidence="1">Uncharacterized protein</fullName>
    </submittedName>
</protein>
<reference evidence="1" key="1">
    <citation type="journal article" date="2019" name="Environ. Microbiol.">
        <title>Fungal ecological strategies reflected in gene transcription - a case study of two litter decomposers.</title>
        <authorList>
            <person name="Barbi F."/>
            <person name="Kohler A."/>
            <person name="Barry K."/>
            <person name="Baskaran P."/>
            <person name="Daum C."/>
            <person name="Fauchery L."/>
            <person name="Ihrmark K."/>
            <person name="Kuo A."/>
            <person name="LaButti K."/>
            <person name="Lipzen A."/>
            <person name="Morin E."/>
            <person name="Grigoriev I.V."/>
            <person name="Henrissat B."/>
            <person name="Lindahl B."/>
            <person name="Martin F."/>
        </authorList>
    </citation>
    <scope>NUCLEOTIDE SEQUENCE</scope>
    <source>
        <strain evidence="1">JB14</strain>
    </source>
</reference>